<dbReference type="Proteomes" id="UP000306192">
    <property type="component" value="Unassembled WGS sequence"/>
</dbReference>
<keyword evidence="1" id="KW-0805">Transcription regulation</keyword>
<organism evidence="5 6">
    <name type="scientific">Subtercola vilae</name>
    <dbReference type="NCBI Taxonomy" id="2056433"/>
    <lineage>
        <taxon>Bacteria</taxon>
        <taxon>Bacillati</taxon>
        <taxon>Actinomycetota</taxon>
        <taxon>Actinomycetes</taxon>
        <taxon>Micrococcales</taxon>
        <taxon>Microbacteriaceae</taxon>
        <taxon>Subtercola</taxon>
    </lineage>
</organism>
<dbReference type="GO" id="GO:0003677">
    <property type="term" value="F:DNA binding"/>
    <property type="evidence" value="ECO:0007669"/>
    <property type="project" value="UniProtKB-KW"/>
</dbReference>
<dbReference type="EMBL" id="QYRT01000004">
    <property type="protein sequence ID" value="TIH40109.1"/>
    <property type="molecule type" value="Genomic_DNA"/>
</dbReference>
<name>A0A4T2C889_9MICO</name>
<sequence length="184" mass="20056">MGGCVVGTGARTSATPQASVDILLGTIHSCKVPNDANDFELDVPGQWAKKYFLASRALMESVLRPYDLGTTQWYVLYRLSDEQSVGQSDLTRELEVERATLSAVIAALVRKGLIEQIAAPHDQRQKLLLITPLGRTLWASLPDPMALIAEVAFGGVDPADIATMNRVLSGATKRLTDYKKENRS</sequence>
<protein>
    <submittedName>
        <fullName evidence="5">MarR family transcriptional regulator</fullName>
    </submittedName>
</protein>
<accession>A0A4T2C889</accession>
<dbReference type="GO" id="GO:0003700">
    <property type="term" value="F:DNA-binding transcription factor activity"/>
    <property type="evidence" value="ECO:0007669"/>
    <property type="project" value="InterPro"/>
</dbReference>
<dbReference type="SUPFAM" id="SSF46785">
    <property type="entry name" value="Winged helix' DNA-binding domain"/>
    <property type="match status" value="1"/>
</dbReference>
<dbReference type="PANTHER" id="PTHR33164">
    <property type="entry name" value="TRANSCRIPTIONAL REGULATOR, MARR FAMILY"/>
    <property type="match status" value="1"/>
</dbReference>
<reference evidence="5 6" key="1">
    <citation type="journal article" date="2019" name="Microorganisms">
        <title>Systematic Affiliation and Genome Analysis of Subtercola vilae DB165(T) with Particular Emphasis on Cold Adaptation of an Isolate from a High-Altitude Cold Volcano Lake.</title>
        <authorList>
            <person name="Villalobos A.S."/>
            <person name="Wiese J."/>
            <person name="Imhoff J.F."/>
            <person name="Dorador C."/>
            <person name="Keller A."/>
            <person name="Hentschel U."/>
        </authorList>
    </citation>
    <scope>NUCLEOTIDE SEQUENCE [LARGE SCALE GENOMIC DNA]</scope>
    <source>
        <strain evidence="5 6">DB165</strain>
    </source>
</reference>
<dbReference type="SMART" id="SM00347">
    <property type="entry name" value="HTH_MARR"/>
    <property type="match status" value="1"/>
</dbReference>
<dbReference type="InterPro" id="IPR036388">
    <property type="entry name" value="WH-like_DNA-bd_sf"/>
</dbReference>
<dbReference type="Gene3D" id="1.10.10.10">
    <property type="entry name" value="Winged helix-like DNA-binding domain superfamily/Winged helix DNA-binding domain"/>
    <property type="match status" value="1"/>
</dbReference>
<evidence type="ECO:0000256" key="1">
    <source>
        <dbReference type="ARBA" id="ARBA00023015"/>
    </source>
</evidence>
<evidence type="ECO:0000256" key="2">
    <source>
        <dbReference type="ARBA" id="ARBA00023125"/>
    </source>
</evidence>
<evidence type="ECO:0000256" key="3">
    <source>
        <dbReference type="ARBA" id="ARBA00023163"/>
    </source>
</evidence>
<evidence type="ECO:0000259" key="4">
    <source>
        <dbReference type="PROSITE" id="PS50995"/>
    </source>
</evidence>
<dbReference type="InterPro" id="IPR000835">
    <property type="entry name" value="HTH_MarR-typ"/>
</dbReference>
<dbReference type="InterPro" id="IPR039422">
    <property type="entry name" value="MarR/SlyA-like"/>
</dbReference>
<dbReference type="Pfam" id="PF12802">
    <property type="entry name" value="MarR_2"/>
    <property type="match status" value="1"/>
</dbReference>
<dbReference type="InterPro" id="IPR023187">
    <property type="entry name" value="Tscrpt_reg_MarR-type_CS"/>
</dbReference>
<keyword evidence="3" id="KW-0804">Transcription</keyword>
<dbReference type="OrthoDB" id="4731280at2"/>
<comment type="caution">
    <text evidence="5">The sequence shown here is derived from an EMBL/GenBank/DDBJ whole genome shotgun (WGS) entry which is preliminary data.</text>
</comment>
<dbReference type="PANTHER" id="PTHR33164:SF43">
    <property type="entry name" value="HTH-TYPE TRANSCRIPTIONAL REPRESSOR YETL"/>
    <property type="match status" value="1"/>
</dbReference>
<keyword evidence="2" id="KW-0238">DNA-binding</keyword>
<dbReference type="AlphaFoldDB" id="A0A4T2C889"/>
<evidence type="ECO:0000313" key="6">
    <source>
        <dbReference type="Proteomes" id="UP000306192"/>
    </source>
</evidence>
<dbReference type="PROSITE" id="PS01117">
    <property type="entry name" value="HTH_MARR_1"/>
    <property type="match status" value="1"/>
</dbReference>
<proteinExistence type="predicted"/>
<dbReference type="PRINTS" id="PR00598">
    <property type="entry name" value="HTHMARR"/>
</dbReference>
<dbReference type="PROSITE" id="PS50995">
    <property type="entry name" value="HTH_MARR_2"/>
    <property type="match status" value="1"/>
</dbReference>
<gene>
    <name evidence="5" type="ORF">D4765_03000</name>
</gene>
<feature type="domain" description="HTH marR-type" evidence="4">
    <location>
        <begin position="44"/>
        <end position="173"/>
    </location>
</feature>
<dbReference type="GO" id="GO:0006950">
    <property type="term" value="P:response to stress"/>
    <property type="evidence" value="ECO:0007669"/>
    <property type="project" value="TreeGrafter"/>
</dbReference>
<dbReference type="InterPro" id="IPR036390">
    <property type="entry name" value="WH_DNA-bd_sf"/>
</dbReference>
<keyword evidence="6" id="KW-1185">Reference proteome</keyword>
<evidence type="ECO:0000313" key="5">
    <source>
        <dbReference type="EMBL" id="TIH40109.1"/>
    </source>
</evidence>